<dbReference type="OrthoDB" id="5293705at2"/>
<name>M4VE60_9BACT</name>
<dbReference type="Proteomes" id="UP000012040">
    <property type="component" value="Chromosome"/>
</dbReference>
<gene>
    <name evidence="1" type="ORF">A11Q_2115</name>
</gene>
<accession>M4VE60</accession>
<dbReference type="eggNOG" id="ENOG5031CT0">
    <property type="taxonomic scope" value="Bacteria"/>
</dbReference>
<protein>
    <submittedName>
        <fullName evidence="1">Uncharacterized protein</fullName>
    </submittedName>
</protein>
<dbReference type="HOGENOM" id="CLU_1341088_0_0_7"/>
<evidence type="ECO:0000313" key="2">
    <source>
        <dbReference type="Proteomes" id="UP000012040"/>
    </source>
</evidence>
<organism evidence="1 2">
    <name type="scientific">Pseudobdellovibrio exovorus JSS</name>
    <dbReference type="NCBI Taxonomy" id="1184267"/>
    <lineage>
        <taxon>Bacteria</taxon>
        <taxon>Pseudomonadati</taxon>
        <taxon>Bdellovibrionota</taxon>
        <taxon>Bdellovibrionia</taxon>
        <taxon>Bdellovibrionales</taxon>
        <taxon>Pseudobdellovibrionaceae</taxon>
        <taxon>Pseudobdellovibrio</taxon>
    </lineage>
</organism>
<dbReference type="EMBL" id="CP003537">
    <property type="protein sequence ID" value="AGH96331.1"/>
    <property type="molecule type" value="Genomic_DNA"/>
</dbReference>
<sequence length="182" mass="19541">MTLNPLPPQAYTKETLQKAYSWLLTQPASVKDMATSQDILVSLYLKAQRNGEASLEAPSIQNFKQELKQLASMIGDLQTPAQSAPVAAPTMPKAQPQTTLEAPTAQTRSLPVTGLPLSFKETVNQAAHAMGNMGGGSSSSLGQLDIQSLQALSEVRQTLNLSSDIEALRALIALGYKQFKKM</sequence>
<dbReference type="PATRIC" id="fig|1184267.3.peg.2139"/>
<dbReference type="STRING" id="1184267.A11Q_2115"/>
<dbReference type="KEGG" id="bex:A11Q_2115"/>
<keyword evidence="2" id="KW-1185">Reference proteome</keyword>
<proteinExistence type="predicted"/>
<reference evidence="1 2" key="1">
    <citation type="journal article" date="2013" name="ISME J.">
        <title>By their genes ye shall know them: genomic signatures of predatory bacteria.</title>
        <authorList>
            <person name="Pasternak Z."/>
            <person name="Pietrokovski S."/>
            <person name="Rotem O."/>
            <person name="Gophna U."/>
            <person name="Lurie-Weinberger M.N."/>
            <person name="Jurkevitch E."/>
        </authorList>
    </citation>
    <scope>NUCLEOTIDE SEQUENCE [LARGE SCALE GENOMIC DNA]</scope>
    <source>
        <strain evidence="1 2">JSS</strain>
    </source>
</reference>
<dbReference type="RefSeq" id="WP_015470821.1">
    <property type="nucleotide sequence ID" value="NC_020813.1"/>
</dbReference>
<evidence type="ECO:0000313" key="1">
    <source>
        <dbReference type="EMBL" id="AGH96331.1"/>
    </source>
</evidence>
<dbReference type="AlphaFoldDB" id="M4VE60"/>